<dbReference type="InterPro" id="IPR000412">
    <property type="entry name" value="ABC_2_transport"/>
</dbReference>
<feature type="transmembrane region" description="Helical" evidence="1">
    <location>
        <begin position="68"/>
        <end position="90"/>
    </location>
</feature>
<feature type="transmembrane region" description="Helical" evidence="1">
    <location>
        <begin position="102"/>
        <end position="125"/>
    </location>
</feature>
<dbReference type="AlphaFoldDB" id="A0A081CYX4"/>
<evidence type="ECO:0000313" key="2">
    <source>
        <dbReference type="EMBL" id="GAK71870.1"/>
    </source>
</evidence>
<feature type="transmembrane region" description="Helical" evidence="1">
    <location>
        <begin position="132"/>
        <end position="153"/>
    </location>
</feature>
<evidence type="ECO:0000313" key="3">
    <source>
        <dbReference type="Proteomes" id="UP000028701"/>
    </source>
</evidence>
<dbReference type="EMBL" id="BBJU01000022">
    <property type="protein sequence ID" value="GAK71870.1"/>
    <property type="molecule type" value="Genomic_DNA"/>
</dbReference>
<dbReference type="GO" id="GO:0043190">
    <property type="term" value="C:ATP-binding cassette (ABC) transporter complex"/>
    <property type="evidence" value="ECO:0007669"/>
    <property type="project" value="InterPro"/>
</dbReference>
<accession>A0A081CYX4</accession>
<dbReference type="Proteomes" id="UP000028701">
    <property type="component" value="Unassembled WGS sequence"/>
</dbReference>
<keyword evidence="1" id="KW-1133">Transmembrane helix</keyword>
<evidence type="ECO:0000256" key="1">
    <source>
        <dbReference type="SAM" id="Phobius"/>
    </source>
</evidence>
<feature type="transmembrane region" description="Helical" evidence="1">
    <location>
        <begin position="21"/>
        <end position="48"/>
    </location>
</feature>
<comment type="caution">
    <text evidence="2">The sequence shown here is derived from an EMBL/GenBank/DDBJ whole genome shotgun (WGS) entry which is preliminary data.</text>
</comment>
<keyword evidence="1" id="KW-0812">Transmembrane</keyword>
<proteinExistence type="predicted"/>
<name>A0A081CYX4_9HYPH</name>
<dbReference type="GO" id="GO:0140359">
    <property type="term" value="F:ABC-type transporter activity"/>
    <property type="evidence" value="ECO:0007669"/>
    <property type="project" value="InterPro"/>
</dbReference>
<sequence length="216" mass="24163">MLILLALYSFAGRKSPYGESLNVFFASGLIPTLLFMYVSRFMSLSVLLNKSMLAFPVVTVVDIMMARAFLEIIAAFLTLIFMFIILIALGESPFPVDPYQAVYAYLASILLAIGCGFLAGVMVMFLPFFATIYALLMVVIYLASGTLFVSSSIPDPIAYALSWNPVFHAVEWMRLAYYPDYTSKWIDKTYLIVTGLLCLCIGLLLERLLRMKMLEG</sequence>
<reference evidence="2 3" key="1">
    <citation type="submission" date="2014-08" db="EMBL/GenBank/DDBJ databases">
        <title>Whole genome shotgun sequence of Rhizobium rubi NBRC 13261.</title>
        <authorList>
            <person name="Katano-Makiyama Y."/>
            <person name="Hosoyama A."/>
            <person name="Hashimoto M."/>
            <person name="Hosoyama Y."/>
            <person name="Noguchi M."/>
            <person name="Tsuchikane K."/>
            <person name="Uohara A."/>
            <person name="Ohji S."/>
            <person name="Ichikawa N."/>
            <person name="Kimura A."/>
            <person name="Yamazoe A."/>
            <person name="Fujita N."/>
        </authorList>
    </citation>
    <scope>NUCLEOTIDE SEQUENCE [LARGE SCALE GENOMIC DNA]</scope>
    <source>
        <strain evidence="2 3">NBRC 13261</strain>
    </source>
</reference>
<organism evidence="2 3">
    <name type="scientific">Agrobacterium rubi TR3 = NBRC 13261</name>
    <dbReference type="NCBI Taxonomy" id="1368415"/>
    <lineage>
        <taxon>Bacteria</taxon>
        <taxon>Pseudomonadati</taxon>
        <taxon>Pseudomonadota</taxon>
        <taxon>Alphaproteobacteria</taxon>
        <taxon>Hyphomicrobiales</taxon>
        <taxon>Rhizobiaceae</taxon>
        <taxon>Rhizobium/Agrobacterium group</taxon>
        <taxon>Agrobacterium</taxon>
    </lineage>
</organism>
<feature type="transmembrane region" description="Helical" evidence="1">
    <location>
        <begin position="189"/>
        <end position="209"/>
    </location>
</feature>
<gene>
    <name evidence="2" type="ORF">RRU01S_22_00030</name>
</gene>
<protein>
    <submittedName>
        <fullName evidence="2">Uncharacterized protein</fullName>
    </submittedName>
</protein>
<dbReference type="eggNOG" id="COG1682">
    <property type="taxonomic scope" value="Bacteria"/>
</dbReference>
<dbReference type="PRINTS" id="PR00164">
    <property type="entry name" value="ABC2TRNSPORT"/>
</dbReference>
<keyword evidence="1" id="KW-0472">Membrane</keyword>